<dbReference type="EMBL" id="WCRW01000002">
    <property type="protein sequence ID" value="KAB4458060.1"/>
    <property type="molecule type" value="Genomic_DNA"/>
</dbReference>
<protein>
    <submittedName>
        <fullName evidence="2">P27 family phage terminase small subunit</fullName>
    </submittedName>
</protein>
<dbReference type="EMBL" id="JAGZEE010000018">
    <property type="protein sequence ID" value="MBS5411718.1"/>
    <property type="molecule type" value="Genomic_DNA"/>
</dbReference>
<organism evidence="2 5">
    <name type="scientific">Bacteroides thetaiotaomicron</name>
    <dbReference type="NCBI Taxonomy" id="818"/>
    <lineage>
        <taxon>Bacteria</taxon>
        <taxon>Pseudomonadati</taxon>
        <taxon>Bacteroidota</taxon>
        <taxon>Bacteroidia</taxon>
        <taxon>Bacteroidales</taxon>
        <taxon>Bacteroidaceae</taxon>
        <taxon>Bacteroides</taxon>
    </lineage>
</organism>
<reference evidence="5 6" key="1">
    <citation type="journal article" date="2019" name="Nat. Med.">
        <title>A library of human gut bacterial isolates paired with longitudinal multiomics data enables mechanistic microbiome research.</title>
        <authorList>
            <person name="Poyet M."/>
            <person name="Groussin M."/>
            <person name="Gibbons S.M."/>
            <person name="Avila-Pacheco J."/>
            <person name="Jiang X."/>
            <person name="Kearney S.M."/>
            <person name="Perrotta A.R."/>
            <person name="Berdy B."/>
            <person name="Zhao S."/>
            <person name="Lieberman T.D."/>
            <person name="Swanson P.K."/>
            <person name="Smith M."/>
            <person name="Roesemann S."/>
            <person name="Alexander J.E."/>
            <person name="Rich S.A."/>
            <person name="Livny J."/>
            <person name="Vlamakis H."/>
            <person name="Clish C."/>
            <person name="Bullock K."/>
            <person name="Deik A."/>
            <person name="Scott J."/>
            <person name="Pierce K.A."/>
            <person name="Xavier R.J."/>
            <person name="Alm E.J."/>
        </authorList>
    </citation>
    <scope>NUCLEOTIDE SEQUENCE [LARGE SCALE GENOMIC DNA]</scope>
    <source>
        <strain evidence="3 6">BIOML-A156</strain>
        <strain evidence="2 5">BIOML-A160</strain>
    </source>
</reference>
<dbReference type="EMBL" id="WCRS01000008">
    <property type="protein sequence ID" value="KAB4473316.1"/>
    <property type="molecule type" value="Genomic_DNA"/>
</dbReference>
<evidence type="ECO:0000256" key="1">
    <source>
        <dbReference type="SAM" id="Coils"/>
    </source>
</evidence>
<evidence type="ECO:0000313" key="2">
    <source>
        <dbReference type="EMBL" id="KAB4458060.1"/>
    </source>
</evidence>
<evidence type="ECO:0000313" key="4">
    <source>
        <dbReference type="EMBL" id="MBS5411718.1"/>
    </source>
</evidence>
<evidence type="ECO:0000313" key="3">
    <source>
        <dbReference type="EMBL" id="KAB4473316.1"/>
    </source>
</evidence>
<comment type="caution">
    <text evidence="2">The sequence shown here is derived from an EMBL/GenBank/DDBJ whole genome shotgun (WGS) entry which is preliminary data.</text>
</comment>
<dbReference type="Proteomes" id="UP000782901">
    <property type="component" value="Unassembled WGS sequence"/>
</dbReference>
<keyword evidence="1" id="KW-0175">Coiled coil</keyword>
<feature type="coiled-coil region" evidence="1">
    <location>
        <begin position="78"/>
        <end position="117"/>
    </location>
</feature>
<accession>A0A139JUB8</accession>
<sequence>MEIYEDIEKKIRKAMREQGTYSKAMEISISLAAGSYMAYLKARDEVSKLDKVCMTRISRENNEYKVVNPEFSVMQDAAEQTRKALRELRLTRATIEADDENDEVDELIKKVENAGKE</sequence>
<gene>
    <name evidence="3" type="ORF">GAN59_13150</name>
    <name evidence="2" type="ORF">GAN75_03005</name>
    <name evidence="4" type="ORF">KHY35_13580</name>
</gene>
<dbReference type="Proteomes" id="UP000488521">
    <property type="component" value="Unassembled WGS sequence"/>
</dbReference>
<dbReference type="RefSeq" id="WP_054959950.1">
    <property type="nucleotide sequence ID" value="NZ_BAABZI010000001.1"/>
</dbReference>
<dbReference type="Proteomes" id="UP000436825">
    <property type="component" value="Unassembled WGS sequence"/>
</dbReference>
<dbReference type="InterPro" id="IPR006448">
    <property type="entry name" value="Phage_term_ssu_P27"/>
</dbReference>
<name>A0A139JUB8_BACT4</name>
<dbReference type="AlphaFoldDB" id="A0A139JUB8"/>
<reference evidence="4" key="2">
    <citation type="submission" date="2021-02" db="EMBL/GenBank/DDBJ databases">
        <title>Infant gut strain persistence is associated with maternal origin, phylogeny, and functional potential including surface adhesion and iron acquisition.</title>
        <authorList>
            <person name="Lou Y.C."/>
        </authorList>
    </citation>
    <scope>NUCLEOTIDE SEQUENCE</scope>
    <source>
        <strain evidence="4">L3_082_243G1_dasL3_082_243G1_maxbin2.maxbin.015s ta_sub</strain>
    </source>
</reference>
<evidence type="ECO:0000313" key="5">
    <source>
        <dbReference type="Proteomes" id="UP000436825"/>
    </source>
</evidence>
<evidence type="ECO:0000313" key="6">
    <source>
        <dbReference type="Proteomes" id="UP000488521"/>
    </source>
</evidence>
<dbReference type="Pfam" id="PF05119">
    <property type="entry name" value="Terminase_4"/>
    <property type="match status" value="1"/>
</dbReference>
<proteinExistence type="predicted"/>